<keyword evidence="2" id="KW-0285">Flavoprotein</keyword>
<keyword evidence="3" id="KW-0274">FAD</keyword>
<dbReference type="GO" id="GO:0071949">
    <property type="term" value="F:FAD binding"/>
    <property type="evidence" value="ECO:0007669"/>
    <property type="project" value="InterPro"/>
</dbReference>
<proteinExistence type="inferred from homology"/>
<gene>
    <name evidence="7" type="ORF">MPH_06507</name>
</gene>
<name>K2S198_MACPH</name>
<dbReference type="InterPro" id="IPR002938">
    <property type="entry name" value="FAD-bd"/>
</dbReference>
<dbReference type="InParanoid" id="K2S198"/>
<evidence type="ECO:0000313" key="7">
    <source>
        <dbReference type="EMBL" id="EKG16284.1"/>
    </source>
</evidence>
<dbReference type="Gene3D" id="3.50.50.60">
    <property type="entry name" value="FAD/NAD(P)-binding domain"/>
    <property type="match status" value="1"/>
</dbReference>
<evidence type="ECO:0000256" key="4">
    <source>
        <dbReference type="ARBA" id="ARBA00023002"/>
    </source>
</evidence>
<sequence>MDGQTISGDVVIAADGVHSNTRNIIAGDDSQPFLTGKSCYRYVTPISEIRKDPVTAQFVESPGCCLEVLGGDRSVIFYPCANNTSLYTGAFLPMSEVGSTEEGRVHIQRHRTIPLSESFDIGWGQAANKEKLLNSFSSFPSHIRALLEKAPEDSVQAWNLLDCPEVKRWTRGRAVLLGDAAHPFLPYMGQGAAMAIEDAACISALLQEGTTATAIPRLLELFQNYRKERVDRIAEFTRRRGRNFSGAEGPYPSPEEIAQIVQYCNNHDEWDNTTSKFKEWSARQKL</sequence>
<dbReference type="SUPFAM" id="SSF51905">
    <property type="entry name" value="FAD/NAD(P)-binding domain"/>
    <property type="match status" value="1"/>
</dbReference>
<dbReference type="OrthoDB" id="9993796at2759"/>
<dbReference type="InterPro" id="IPR036188">
    <property type="entry name" value="FAD/NAD-bd_sf"/>
</dbReference>
<keyword evidence="4" id="KW-0560">Oxidoreductase</keyword>
<dbReference type="Pfam" id="PF01494">
    <property type="entry name" value="FAD_binding_3"/>
    <property type="match status" value="1"/>
</dbReference>
<dbReference type="PANTHER" id="PTHR13789:SF261">
    <property type="entry name" value="HYDROXYLASE, PUTATIVE (AFU_ORTHOLOGUE AFUA_7G00590)-RELATED"/>
    <property type="match status" value="1"/>
</dbReference>
<reference evidence="7 8" key="1">
    <citation type="journal article" date="2012" name="BMC Genomics">
        <title>Tools to kill: Genome of one of the most destructive plant pathogenic fungi Macrophomina phaseolina.</title>
        <authorList>
            <person name="Islam M.S."/>
            <person name="Haque M.S."/>
            <person name="Islam M.M."/>
            <person name="Emdad E.M."/>
            <person name="Halim A."/>
            <person name="Hossen Q.M.M."/>
            <person name="Hossain M.Z."/>
            <person name="Ahmed B."/>
            <person name="Rahim S."/>
            <person name="Rahman M.S."/>
            <person name="Alam M.M."/>
            <person name="Hou S."/>
            <person name="Wan X."/>
            <person name="Saito J.A."/>
            <person name="Alam M."/>
        </authorList>
    </citation>
    <scope>NUCLEOTIDE SEQUENCE [LARGE SCALE GENOMIC DNA]</scope>
    <source>
        <strain evidence="7 8">MS6</strain>
    </source>
</reference>
<evidence type="ECO:0000256" key="2">
    <source>
        <dbReference type="ARBA" id="ARBA00022630"/>
    </source>
</evidence>
<dbReference type="InterPro" id="IPR050493">
    <property type="entry name" value="FAD-dep_Monooxygenase_BioMet"/>
</dbReference>
<comment type="similarity">
    <text evidence="1">Belongs to the paxM FAD-dependent monooxygenase family.</text>
</comment>
<dbReference type="SUPFAM" id="SSF54373">
    <property type="entry name" value="FAD-linked reductases, C-terminal domain"/>
    <property type="match status" value="1"/>
</dbReference>
<evidence type="ECO:0000313" key="8">
    <source>
        <dbReference type="Proteomes" id="UP000007129"/>
    </source>
</evidence>
<feature type="domain" description="FAD-binding" evidence="6">
    <location>
        <begin position="165"/>
        <end position="236"/>
    </location>
</feature>
<dbReference type="Proteomes" id="UP000007129">
    <property type="component" value="Unassembled WGS sequence"/>
</dbReference>
<dbReference type="eggNOG" id="KOG2614">
    <property type="taxonomic scope" value="Eukaryota"/>
</dbReference>
<evidence type="ECO:0000256" key="5">
    <source>
        <dbReference type="ARBA" id="ARBA00023033"/>
    </source>
</evidence>
<dbReference type="EMBL" id="AHHD01000280">
    <property type="protein sequence ID" value="EKG16284.1"/>
    <property type="molecule type" value="Genomic_DNA"/>
</dbReference>
<protein>
    <submittedName>
        <fullName evidence="7">Monooxygenase FAD-binding protein</fullName>
    </submittedName>
</protein>
<keyword evidence="5 7" id="KW-0503">Monooxygenase</keyword>
<dbReference type="VEuPathDB" id="FungiDB:MPH_06507"/>
<dbReference type="HOGENOM" id="CLU_009665_19_0_1"/>
<organism evidence="7 8">
    <name type="scientific">Macrophomina phaseolina (strain MS6)</name>
    <name type="common">Charcoal rot fungus</name>
    <dbReference type="NCBI Taxonomy" id="1126212"/>
    <lineage>
        <taxon>Eukaryota</taxon>
        <taxon>Fungi</taxon>
        <taxon>Dikarya</taxon>
        <taxon>Ascomycota</taxon>
        <taxon>Pezizomycotina</taxon>
        <taxon>Dothideomycetes</taxon>
        <taxon>Dothideomycetes incertae sedis</taxon>
        <taxon>Botryosphaeriales</taxon>
        <taxon>Botryosphaeriaceae</taxon>
        <taxon>Macrophomina</taxon>
    </lineage>
</organism>
<dbReference type="AlphaFoldDB" id="K2S198"/>
<evidence type="ECO:0000259" key="6">
    <source>
        <dbReference type="Pfam" id="PF01494"/>
    </source>
</evidence>
<dbReference type="PANTHER" id="PTHR13789">
    <property type="entry name" value="MONOOXYGENASE"/>
    <property type="match status" value="1"/>
</dbReference>
<dbReference type="STRING" id="1126212.K2S198"/>
<evidence type="ECO:0000256" key="1">
    <source>
        <dbReference type="ARBA" id="ARBA00007992"/>
    </source>
</evidence>
<comment type="caution">
    <text evidence="7">The sequence shown here is derived from an EMBL/GenBank/DDBJ whole genome shotgun (WGS) entry which is preliminary data.</text>
</comment>
<accession>K2S198</accession>
<evidence type="ECO:0000256" key="3">
    <source>
        <dbReference type="ARBA" id="ARBA00022827"/>
    </source>
</evidence>
<dbReference type="GO" id="GO:0004497">
    <property type="term" value="F:monooxygenase activity"/>
    <property type="evidence" value="ECO:0007669"/>
    <property type="project" value="UniProtKB-KW"/>
</dbReference>